<evidence type="ECO:0000256" key="1">
    <source>
        <dbReference type="SAM" id="SignalP"/>
    </source>
</evidence>
<name>R4X6Q6_TAPDE</name>
<evidence type="ECO:0008006" key="4">
    <source>
        <dbReference type="Google" id="ProtNLM"/>
    </source>
</evidence>
<feature type="signal peptide" evidence="1">
    <location>
        <begin position="1"/>
        <end position="16"/>
    </location>
</feature>
<comment type="caution">
    <text evidence="2">The sequence shown here is derived from an EMBL/GenBank/DDBJ whole genome shotgun (WGS) entry which is preliminary data.</text>
</comment>
<evidence type="ECO:0000313" key="2">
    <source>
        <dbReference type="EMBL" id="CCG80591.1"/>
    </source>
</evidence>
<organism evidence="2 3">
    <name type="scientific">Taphrina deformans (strain PYCC 5710 / ATCC 11124 / CBS 356.35 / IMI 108563 / JCM 9778 / NBRC 8474)</name>
    <name type="common">Peach leaf curl fungus</name>
    <name type="synonym">Lalaria deformans</name>
    <dbReference type="NCBI Taxonomy" id="1097556"/>
    <lineage>
        <taxon>Eukaryota</taxon>
        <taxon>Fungi</taxon>
        <taxon>Dikarya</taxon>
        <taxon>Ascomycota</taxon>
        <taxon>Taphrinomycotina</taxon>
        <taxon>Taphrinomycetes</taxon>
        <taxon>Taphrinales</taxon>
        <taxon>Taphrinaceae</taxon>
        <taxon>Taphrina</taxon>
    </lineage>
</organism>
<dbReference type="InterPro" id="IPR039254">
    <property type="entry name" value="Rds1"/>
</dbReference>
<dbReference type="EMBL" id="CAHR02000003">
    <property type="protein sequence ID" value="CCG80591.1"/>
    <property type="molecule type" value="Genomic_DNA"/>
</dbReference>
<protein>
    <recommendedName>
        <fullName evidence="4">Protein rds1</fullName>
    </recommendedName>
</protein>
<dbReference type="SUPFAM" id="SSF47240">
    <property type="entry name" value="Ferritin-like"/>
    <property type="match status" value="1"/>
</dbReference>
<dbReference type="Pfam" id="PF13668">
    <property type="entry name" value="Ferritin_2"/>
    <property type="match status" value="1"/>
</dbReference>
<dbReference type="eggNOG" id="ENOG502RXKA">
    <property type="taxonomic scope" value="Eukaryota"/>
</dbReference>
<gene>
    <name evidence="2" type="ORF">TAPDE_000106</name>
</gene>
<keyword evidence="3" id="KW-1185">Reference proteome</keyword>
<dbReference type="InterPro" id="IPR009078">
    <property type="entry name" value="Ferritin-like_SF"/>
</dbReference>
<dbReference type="Proteomes" id="UP000013776">
    <property type="component" value="Unassembled WGS sequence"/>
</dbReference>
<dbReference type="PANTHER" id="PTHR38705">
    <property type="entry name" value="PROTEIN RDS1"/>
    <property type="match status" value="1"/>
</dbReference>
<dbReference type="STRING" id="1097556.R4X6Q6"/>
<sequence length="317" mass="32766">MRFSSILALALSCASASPIEKRQASGALSANDVAVLQLALYLEHLELSLYSGGYNNFTEAQYEAAGLPFPNRENVGIIASHEATHSSTIAAVLTANGVTPVPACTYSFPYNSPPTFYGLADLITSTGIGAYLGGAELIMDNPALLTEAASILTTEARHDAYLRQGVGQSPFPMAFDTPLTATWAYNLAQPFIVKCPQQLPIPILPRLSIAPSQAPASDVVPIALGGTLNVVWTTTSTPITDTTPLYLALIAGSSGMPAYVPLTRTGTGAGSITLPNTLMGTFFAVLTSVSGGVNTTALTATGTLAGPVVFAVQSAPQ</sequence>
<proteinExistence type="predicted"/>
<keyword evidence="1" id="KW-0732">Signal</keyword>
<evidence type="ECO:0000313" key="3">
    <source>
        <dbReference type="Proteomes" id="UP000013776"/>
    </source>
</evidence>
<dbReference type="AlphaFoldDB" id="R4X6Q6"/>
<dbReference type="PANTHER" id="PTHR38705:SF1">
    <property type="entry name" value="PROTEIN RDS1"/>
    <property type="match status" value="1"/>
</dbReference>
<dbReference type="OrthoDB" id="1001765at2759"/>
<dbReference type="VEuPathDB" id="FungiDB:TAPDE_000106"/>
<dbReference type="Gene3D" id="1.20.1260.10">
    <property type="match status" value="1"/>
</dbReference>
<reference evidence="2 3" key="1">
    <citation type="journal article" date="2013" name="MBio">
        <title>Genome sequencing of the plant pathogen Taphrina deformans, the causal agent of peach leaf curl.</title>
        <authorList>
            <person name="Cisse O.H."/>
            <person name="Almeida J.M.G.C.F."/>
            <person name="Fonseca A."/>
            <person name="Kumar A.A."/>
            <person name="Salojaervi J."/>
            <person name="Overmyer K."/>
            <person name="Hauser P.M."/>
            <person name="Pagni M."/>
        </authorList>
    </citation>
    <scope>NUCLEOTIDE SEQUENCE [LARGE SCALE GENOMIC DNA]</scope>
    <source>
        <strain evidence="3">PYCC 5710 / ATCC 11124 / CBS 356.35 / IMI 108563 / JCM 9778 / NBRC 8474</strain>
    </source>
</reference>
<feature type="chain" id="PRO_5004373105" description="Protein rds1" evidence="1">
    <location>
        <begin position="17"/>
        <end position="317"/>
    </location>
</feature>
<accession>R4X6Q6</accession>
<dbReference type="InterPro" id="IPR012347">
    <property type="entry name" value="Ferritin-like"/>
</dbReference>